<dbReference type="InterPro" id="IPR029055">
    <property type="entry name" value="Ntn_hydrolases_N"/>
</dbReference>
<keyword evidence="5 11" id="KW-0378">Hydrolase</keyword>
<keyword evidence="7 11" id="KW-0012">Acyltransferase</keyword>
<evidence type="ECO:0000256" key="7">
    <source>
        <dbReference type="ARBA" id="ARBA00023315"/>
    </source>
</evidence>
<evidence type="ECO:0000313" key="12">
    <source>
        <dbReference type="EMBL" id="HIX54155.1"/>
    </source>
</evidence>
<evidence type="ECO:0000313" key="13">
    <source>
        <dbReference type="Proteomes" id="UP000824156"/>
    </source>
</evidence>
<evidence type="ECO:0000256" key="3">
    <source>
        <dbReference type="ARBA" id="ARBA00009381"/>
    </source>
</evidence>
<comment type="subunit">
    <text evidence="11">This enzyme consists of two polypeptide chains, which are synthesized in precursor form from a single polypeptide.</text>
</comment>
<evidence type="ECO:0000256" key="4">
    <source>
        <dbReference type="ARBA" id="ARBA00022679"/>
    </source>
</evidence>
<evidence type="ECO:0000256" key="11">
    <source>
        <dbReference type="RuleBase" id="RU368036"/>
    </source>
</evidence>
<evidence type="ECO:0000256" key="5">
    <source>
        <dbReference type="ARBA" id="ARBA00022801"/>
    </source>
</evidence>
<gene>
    <name evidence="12" type="primary">ggt</name>
    <name evidence="12" type="ORF">H9853_03960</name>
</gene>
<evidence type="ECO:0000256" key="9">
    <source>
        <dbReference type="PIRSR" id="PIRSR600101-1"/>
    </source>
</evidence>
<comment type="caution">
    <text evidence="12">The sequence shown here is derived from an EMBL/GenBank/DDBJ whole genome shotgun (WGS) entry which is preliminary data.</text>
</comment>
<reference evidence="12" key="2">
    <citation type="submission" date="2021-04" db="EMBL/GenBank/DDBJ databases">
        <authorList>
            <person name="Gilroy R."/>
        </authorList>
    </citation>
    <scope>NUCLEOTIDE SEQUENCE</scope>
    <source>
        <strain evidence="12">1719</strain>
    </source>
</reference>
<dbReference type="EC" id="2.3.2.2" evidence="11"/>
<dbReference type="GO" id="GO:0036374">
    <property type="term" value="F:glutathione hydrolase activity"/>
    <property type="evidence" value="ECO:0007669"/>
    <property type="project" value="UniProtKB-UniRule"/>
</dbReference>
<sequence length="568" mass="62502">MIKKLTAIWIIPLFLWIQCGTDNPKEVYEAEVFEQAAVVTAHPIASKIGAEILEKGGNAVDAAVAVKFALAVVYPNAGNLGGGGFLVYRTHQGEYNTLDFREKAPHRADKDMYLDDQKNPIEDLSLYSELASGVPGSVAGMAEAHSKYGTMEWSELLKPSIELAKNGFKITKRQAKEFNHYQKRFKKLNPSGAAIIKDDPWVEGDLFIQTELAETLVRIGEFGADGFYKGETAELIVQQMQQGNGIITLEDLESYEAIWREPIVGDYKNYKIISMPPPSSGGVALLALLQSVEPLPISSWGFQSDSTVRAMVEAERRIYADRAMHLGDPDFFDVPVEQLVNKNFNMERMKQVDLTQATPSKEVRATYFPGYYYEEPEETTHFSIVDAAGNAISLTTTINDSYGSGVWVKGAGFLLNNEMDDFSIKPGTPNMYGLLGGVANAIEPNKRMLSAMTPTIVEKDNELFMVVGTPGGSTIITSVFQTILNVTEFGMTAKESVEAPRFHHQWKPDRIDVEESAIDSSTRAALNQAGYNIHPRGAIGRVEAIVVQKDGKLQVGADPRGDDAAYGF</sequence>
<evidence type="ECO:0000256" key="2">
    <source>
        <dbReference type="ARBA" id="ARBA00001089"/>
    </source>
</evidence>
<keyword evidence="6 11" id="KW-0865">Zymogen</keyword>
<dbReference type="NCBIfam" id="TIGR00066">
    <property type="entry name" value="g_glut_trans"/>
    <property type="match status" value="1"/>
</dbReference>
<feature type="binding site" evidence="10">
    <location>
        <position position="472"/>
    </location>
    <ligand>
        <name>L-glutamate</name>
        <dbReference type="ChEBI" id="CHEBI:29985"/>
    </ligand>
</feature>
<dbReference type="InterPro" id="IPR043138">
    <property type="entry name" value="GGT_lsub"/>
</dbReference>
<proteinExistence type="inferred from homology"/>
<name>A0A9D1W7P9_9SPHI</name>
<organism evidence="12 13">
    <name type="scientific">Candidatus Sphingobacterium stercoripullorum</name>
    <dbReference type="NCBI Taxonomy" id="2838759"/>
    <lineage>
        <taxon>Bacteria</taxon>
        <taxon>Pseudomonadati</taxon>
        <taxon>Bacteroidota</taxon>
        <taxon>Sphingobacteriia</taxon>
        <taxon>Sphingobacteriales</taxon>
        <taxon>Sphingobacteriaceae</taxon>
        <taxon>Sphingobacterium</taxon>
    </lineage>
</organism>
<evidence type="ECO:0000256" key="6">
    <source>
        <dbReference type="ARBA" id="ARBA00023145"/>
    </source>
</evidence>
<dbReference type="Pfam" id="PF01019">
    <property type="entry name" value="G_glu_transpept"/>
    <property type="match status" value="1"/>
</dbReference>
<dbReference type="GO" id="GO:0103068">
    <property type="term" value="F:leukotriene C4 gamma-glutamyl transferase activity"/>
    <property type="evidence" value="ECO:0007669"/>
    <property type="project" value="UniProtKB-EC"/>
</dbReference>
<dbReference type="GO" id="GO:0006751">
    <property type="term" value="P:glutathione catabolic process"/>
    <property type="evidence" value="ECO:0007669"/>
    <property type="project" value="UniProtKB-UniRule"/>
</dbReference>
<evidence type="ECO:0000256" key="10">
    <source>
        <dbReference type="PIRSR" id="PIRSR600101-2"/>
    </source>
</evidence>
<comment type="similarity">
    <text evidence="3 11">Belongs to the gamma-glutamyltransferase family.</text>
</comment>
<comment type="catalytic activity">
    <reaction evidence="2 11">
        <text>glutathione + H2O = L-cysteinylglycine + L-glutamate</text>
        <dbReference type="Rhea" id="RHEA:28807"/>
        <dbReference type="ChEBI" id="CHEBI:15377"/>
        <dbReference type="ChEBI" id="CHEBI:29985"/>
        <dbReference type="ChEBI" id="CHEBI:57925"/>
        <dbReference type="ChEBI" id="CHEBI:61694"/>
        <dbReference type="EC" id="3.4.19.13"/>
    </reaction>
</comment>
<dbReference type="PANTHER" id="PTHR43199">
    <property type="entry name" value="GLUTATHIONE HYDROLASE"/>
    <property type="match status" value="1"/>
</dbReference>
<dbReference type="PRINTS" id="PR01210">
    <property type="entry name" value="GGTRANSPTASE"/>
</dbReference>
<keyword evidence="4 11" id="KW-0808">Transferase</keyword>
<dbReference type="SUPFAM" id="SSF56235">
    <property type="entry name" value="N-terminal nucleophile aminohydrolases (Ntn hydrolases)"/>
    <property type="match status" value="1"/>
</dbReference>
<protein>
    <recommendedName>
        <fullName evidence="11">Glutathione hydrolase proenzyme</fullName>
        <ecNumber evidence="11">2.3.2.2</ecNumber>
        <ecNumber evidence="11">3.4.19.13</ecNumber>
    </recommendedName>
    <component>
        <recommendedName>
            <fullName evidence="11">Glutathione hydrolase large chain</fullName>
        </recommendedName>
    </component>
    <component>
        <recommendedName>
            <fullName evidence="11">Glutathione hydrolase small chain</fullName>
        </recommendedName>
    </component>
</protein>
<comment type="catalytic activity">
    <reaction evidence="1 11">
        <text>an S-substituted glutathione + H2O = an S-substituted L-cysteinylglycine + L-glutamate</text>
        <dbReference type="Rhea" id="RHEA:59468"/>
        <dbReference type="ChEBI" id="CHEBI:15377"/>
        <dbReference type="ChEBI" id="CHEBI:29985"/>
        <dbReference type="ChEBI" id="CHEBI:90779"/>
        <dbReference type="ChEBI" id="CHEBI:143103"/>
        <dbReference type="EC" id="3.4.19.13"/>
    </reaction>
</comment>
<comment type="pathway">
    <text evidence="11">Sulfur metabolism; glutathione metabolism.</text>
</comment>
<feature type="binding site" evidence="10">
    <location>
        <position position="421"/>
    </location>
    <ligand>
        <name>L-glutamate</name>
        <dbReference type="ChEBI" id="CHEBI:29985"/>
    </ligand>
</feature>
<dbReference type="Gene3D" id="1.10.246.130">
    <property type="match status" value="1"/>
</dbReference>
<feature type="binding site" evidence="10">
    <location>
        <position position="101"/>
    </location>
    <ligand>
        <name>L-glutamate</name>
        <dbReference type="ChEBI" id="CHEBI:29985"/>
    </ligand>
</feature>
<dbReference type="EC" id="3.4.19.13" evidence="11"/>
<accession>A0A9D1W7P9</accession>
<dbReference type="AlphaFoldDB" id="A0A9D1W7P9"/>
<evidence type="ECO:0000256" key="1">
    <source>
        <dbReference type="ARBA" id="ARBA00001049"/>
    </source>
</evidence>
<dbReference type="Gene3D" id="3.60.20.40">
    <property type="match status" value="1"/>
</dbReference>
<evidence type="ECO:0000256" key="8">
    <source>
        <dbReference type="ARBA" id="ARBA00047417"/>
    </source>
</evidence>
<comment type="PTM">
    <text evidence="11">Cleaved by autocatalysis into a large and a small subunit.</text>
</comment>
<feature type="binding site" evidence="10">
    <location>
        <begin position="397"/>
        <end position="399"/>
    </location>
    <ligand>
        <name>L-glutamate</name>
        <dbReference type="ChEBI" id="CHEBI:29985"/>
    </ligand>
</feature>
<dbReference type="Proteomes" id="UP000824156">
    <property type="component" value="Unassembled WGS sequence"/>
</dbReference>
<feature type="active site" description="Nucleophile" evidence="9">
    <location>
        <position position="379"/>
    </location>
</feature>
<dbReference type="GO" id="GO:0006750">
    <property type="term" value="P:glutathione biosynthetic process"/>
    <property type="evidence" value="ECO:0007669"/>
    <property type="project" value="UniProtKB-KW"/>
</dbReference>
<dbReference type="PANTHER" id="PTHR43199:SF1">
    <property type="entry name" value="GLUTATHIONE HYDROLASE PROENZYME"/>
    <property type="match status" value="1"/>
</dbReference>
<reference evidence="12" key="1">
    <citation type="journal article" date="2021" name="PeerJ">
        <title>Extensive microbial diversity within the chicken gut microbiome revealed by metagenomics and culture.</title>
        <authorList>
            <person name="Gilroy R."/>
            <person name="Ravi A."/>
            <person name="Getino M."/>
            <person name="Pursley I."/>
            <person name="Horton D.L."/>
            <person name="Alikhan N.F."/>
            <person name="Baker D."/>
            <person name="Gharbi K."/>
            <person name="Hall N."/>
            <person name="Watson M."/>
            <person name="Adriaenssens E.M."/>
            <person name="Foster-Nyarko E."/>
            <person name="Jarju S."/>
            <person name="Secka A."/>
            <person name="Antonio M."/>
            <person name="Oren A."/>
            <person name="Chaudhuri R.R."/>
            <person name="La Ragione R."/>
            <person name="Hildebrand F."/>
            <person name="Pallen M.J."/>
        </authorList>
    </citation>
    <scope>NUCLEOTIDE SEQUENCE</scope>
    <source>
        <strain evidence="12">1719</strain>
    </source>
</reference>
<keyword evidence="11" id="KW-0317">Glutathione biosynthesis</keyword>
<comment type="catalytic activity">
    <reaction evidence="8 11">
        <text>an N-terminal (5-L-glutamyl)-[peptide] + an alpha-amino acid = 5-L-glutamyl amino acid + an N-terminal L-alpha-aminoacyl-[peptide]</text>
        <dbReference type="Rhea" id="RHEA:23904"/>
        <dbReference type="Rhea" id="RHEA-COMP:9780"/>
        <dbReference type="Rhea" id="RHEA-COMP:9795"/>
        <dbReference type="ChEBI" id="CHEBI:77644"/>
        <dbReference type="ChEBI" id="CHEBI:78597"/>
        <dbReference type="ChEBI" id="CHEBI:78599"/>
        <dbReference type="ChEBI" id="CHEBI:78608"/>
        <dbReference type="EC" id="2.3.2.2"/>
    </reaction>
</comment>
<dbReference type="InterPro" id="IPR043137">
    <property type="entry name" value="GGT_ssub_C"/>
</dbReference>
<dbReference type="EMBL" id="DXEZ01000113">
    <property type="protein sequence ID" value="HIX54155.1"/>
    <property type="molecule type" value="Genomic_DNA"/>
</dbReference>
<dbReference type="InterPro" id="IPR051792">
    <property type="entry name" value="GGT_bact"/>
</dbReference>
<dbReference type="InterPro" id="IPR000101">
    <property type="entry name" value="GGT_peptidase"/>
</dbReference>